<dbReference type="SUPFAM" id="SSF51905">
    <property type="entry name" value="FAD/NAD(P)-binding domain"/>
    <property type="match status" value="1"/>
</dbReference>
<dbReference type="AlphaFoldDB" id="A0A927ZQR7"/>
<dbReference type="EMBL" id="SVCM01000185">
    <property type="protein sequence ID" value="MBE6061605.1"/>
    <property type="molecule type" value="Genomic_DNA"/>
</dbReference>
<dbReference type="Pfam" id="PF12831">
    <property type="entry name" value="FAD_oxidored"/>
    <property type="match status" value="1"/>
</dbReference>
<reference evidence="1" key="1">
    <citation type="submission" date="2019-04" db="EMBL/GenBank/DDBJ databases">
        <title>Evolution of Biomass-Degrading Anaerobic Consortia Revealed by Metagenomics.</title>
        <authorList>
            <person name="Peng X."/>
        </authorList>
    </citation>
    <scope>NUCLEOTIDE SEQUENCE</scope>
    <source>
        <strain evidence="1">SIG254</strain>
    </source>
</reference>
<dbReference type="InterPro" id="IPR036188">
    <property type="entry name" value="FAD/NAD-bd_sf"/>
</dbReference>
<dbReference type="Proteomes" id="UP000768462">
    <property type="component" value="Unassembled WGS sequence"/>
</dbReference>
<feature type="non-terminal residue" evidence="1">
    <location>
        <position position="42"/>
    </location>
</feature>
<evidence type="ECO:0000313" key="2">
    <source>
        <dbReference type="Proteomes" id="UP000768462"/>
    </source>
</evidence>
<organism evidence="1 2">
    <name type="scientific">Clostridium sulfidigenes</name>
    <dbReference type="NCBI Taxonomy" id="318464"/>
    <lineage>
        <taxon>Bacteria</taxon>
        <taxon>Bacillati</taxon>
        <taxon>Bacillota</taxon>
        <taxon>Clostridia</taxon>
        <taxon>Eubacteriales</taxon>
        <taxon>Clostridiaceae</taxon>
        <taxon>Clostridium</taxon>
    </lineage>
</organism>
<comment type="caution">
    <text evidence="1">The sequence shown here is derived from an EMBL/GenBank/DDBJ whole genome shotgun (WGS) entry which is preliminary data.</text>
</comment>
<evidence type="ECO:0000313" key="1">
    <source>
        <dbReference type="EMBL" id="MBE6061605.1"/>
    </source>
</evidence>
<dbReference type="Gene3D" id="3.50.50.60">
    <property type="entry name" value="FAD/NAD(P)-binding domain"/>
    <property type="match status" value="1"/>
</dbReference>
<name>A0A927ZQR7_9CLOT</name>
<sequence>MKIVIIGGGWSGCAAAISARKAGAEVEIFEKTDLLLGLGNVG</sequence>
<dbReference type="PRINTS" id="PR00419">
    <property type="entry name" value="ADXRDTASE"/>
</dbReference>
<proteinExistence type="predicted"/>
<accession>A0A927ZQR7</accession>
<protein>
    <submittedName>
        <fullName evidence="1">FAD-dependent oxidoreductase</fullName>
    </submittedName>
</protein>
<gene>
    <name evidence="1" type="ORF">E7215_15785</name>
</gene>